<dbReference type="InterPro" id="IPR006315">
    <property type="entry name" value="OM_autotransptr_brl_dom"/>
</dbReference>
<feature type="domain" description="Autotransporter" evidence="1">
    <location>
        <begin position="1094"/>
        <end position="1376"/>
    </location>
</feature>
<dbReference type="InterPro" id="IPR005546">
    <property type="entry name" value="Autotransporte_beta"/>
</dbReference>
<dbReference type="SMART" id="SM00869">
    <property type="entry name" value="Autotransporter"/>
    <property type="match status" value="1"/>
</dbReference>
<evidence type="ECO:0000313" key="2">
    <source>
        <dbReference type="EMBL" id="MXR37268.1"/>
    </source>
</evidence>
<gene>
    <name evidence="2" type="ORF">GQF02_09815</name>
</gene>
<dbReference type="NCBIfam" id="TIGR01414">
    <property type="entry name" value="autotrans_barl"/>
    <property type="match status" value="1"/>
</dbReference>
<comment type="caution">
    <text evidence="2">The sequence shown here is derived from an EMBL/GenBank/DDBJ whole genome shotgun (WGS) entry which is preliminary data.</text>
</comment>
<accession>A0A845BQ27</accession>
<organism evidence="2 3">
    <name type="scientific">Craterilacuibacter sinensis</name>
    <dbReference type="NCBI Taxonomy" id="2686017"/>
    <lineage>
        <taxon>Bacteria</taxon>
        <taxon>Pseudomonadati</taxon>
        <taxon>Pseudomonadota</taxon>
        <taxon>Betaproteobacteria</taxon>
        <taxon>Neisseriales</taxon>
        <taxon>Neisseriaceae</taxon>
        <taxon>Craterilacuibacter</taxon>
    </lineage>
</organism>
<sequence>MTGKSRPNGKKARHVRFGKFLASFYRYDSGIVWLRIYAMCVHAASRLQPAFISRKNRMNKTHRIVWSAARQAYIVAHEHATACGKPASTRAAAVVLAGLLAAATPALATPVPTCSEWGGESVVTGSATSSCVVFGSYDGSVNITVNEGASIDVSASSDGGDAIYVESSDTGGGTVVKAINNKGSLITGAGWNNSGGSAGIKVSGHVAVSGDITHSGTINTETNPGDDLERHGIAIVSANPVTFYAFNPVNQVGSPVIEGQVKVEKTGVIHAWNGGDGIHVKGDRSDNSQLQIKGGIDNAGTIYAEGEGAAIRVNDATVGHINNSGQLITYAAGDPGLAGDQGLYVGSSIVSHHITNAAGGKINSNYAGVEIYGSTLGGGKDGDGVFNRGEINSVNGTAILVSNSTIKGDILNEGTLSAYSSGYSLSKTTVEGAFENKNTITTTDGEGIVVSKSTIKGVVRNSGTIQAGEPGGGGDNNSGYYIQDSTLKGGLENTGTILANEDGIRFEGSVVEKGQAGNAISNAGSISAGEIGIGILGAGIWDGDDYVGEKPSLVNGNIVNGGDIYAGEYGIYIDQSEVTGDVVNHGSIIAGDTENFEDNSDSDGIHVAASTINGRLTNSGSIRAQDDAIMLSGDDIAAKLTGSLINFKTGTLTANDDAVDIDGAEIGGEIRNEGTIVAGDSGYEIERLKLTGNLINTGTITAKDDGLDIADSVISGAIVNNGIIVADYKAIALYEGTTAAGVTIAGIGSKPAVLDGKQFALFAQGQTENELPLGRGAMPVASFGGIALAGSTRIVGDIYAQADALTVKGADNRISGAIDVKQLTVESGGVLVLDSLASSSKAWIAAHPDADDLPTLADALKTSDGTHNHGRLVLAKAESYQIIGDYHQTTDATLSVRATGDKTYSQLKVEGMAALDSGTKIDVDVRQDSEIAAGATSSNTLFTTNRLAGVIQATNLVSDGKFSVSDNSALFDFSAEIDKNNLNNVDLVLKKLVTIEQVVKDNKGSVPLASQDAARVLDKIADRLVANGNAGAMAPVIDALGKLGTDTGLAQAVEQLTPALPSAALSAVSDSLGAINRVVQARVEGNIGLSSGDEPSAERYVWVKPFGSYAKQDARSETSGFKANTGGLVFGADAAISPKLRLGAALAYAHSDVDGKSASAPQSSKVDVYQLIGYGSVQLDARTELNFQLDAGRNRNQGERQLSFMGVKASSDYDSLSYHMGAGIGRTFALPREITTTPSLRVDYTRIKEDGYSETGAGAANLINGKRSVEQTLLAVDNRFMLPLNARQSASLNAGAAYDLMNDGAVLTSAFAGESSALFSTESSGQSRWLWRAGIGHTYKADTGKGGLELSTRLDGEWRKGGYSNATASVKARYAF</sequence>
<name>A0A845BQ27_9NEIS</name>
<dbReference type="InterPro" id="IPR036709">
    <property type="entry name" value="Autotransporte_beta_dom_sf"/>
</dbReference>
<keyword evidence="3" id="KW-1185">Reference proteome</keyword>
<dbReference type="InterPro" id="IPR024973">
    <property type="entry name" value="ESPR"/>
</dbReference>
<reference evidence="2 3" key="1">
    <citation type="submission" date="2019-12" db="EMBL/GenBank/DDBJ databases">
        <title>Neisseriaceae gen. nov. sp. Genome sequencing and assembly.</title>
        <authorList>
            <person name="Liu Z."/>
            <person name="Li A."/>
        </authorList>
    </citation>
    <scope>NUCLEOTIDE SEQUENCE [LARGE SCALE GENOMIC DNA]</scope>
    <source>
        <strain evidence="2 3">B2N2-7</strain>
    </source>
</reference>
<dbReference type="PROSITE" id="PS51208">
    <property type="entry name" value="AUTOTRANSPORTER"/>
    <property type="match status" value="1"/>
</dbReference>
<dbReference type="EMBL" id="WSSB01000008">
    <property type="protein sequence ID" value="MXR37268.1"/>
    <property type="molecule type" value="Genomic_DNA"/>
</dbReference>
<proteinExistence type="predicted"/>
<protein>
    <submittedName>
        <fullName evidence="2">Autotransporter domain-containing protein</fullName>
    </submittedName>
</protein>
<dbReference type="Pfam" id="PF03797">
    <property type="entry name" value="Autotransporter"/>
    <property type="match status" value="1"/>
</dbReference>
<dbReference type="Proteomes" id="UP000467214">
    <property type="component" value="Unassembled WGS sequence"/>
</dbReference>
<evidence type="ECO:0000259" key="1">
    <source>
        <dbReference type="PROSITE" id="PS51208"/>
    </source>
</evidence>
<dbReference type="GO" id="GO:0019867">
    <property type="term" value="C:outer membrane"/>
    <property type="evidence" value="ECO:0007669"/>
    <property type="project" value="InterPro"/>
</dbReference>
<evidence type="ECO:0000313" key="3">
    <source>
        <dbReference type="Proteomes" id="UP000467214"/>
    </source>
</evidence>
<dbReference type="Gene3D" id="2.40.128.130">
    <property type="entry name" value="Autotransporter beta-domain"/>
    <property type="match status" value="1"/>
</dbReference>
<dbReference type="Pfam" id="PF13018">
    <property type="entry name" value="ESPR"/>
    <property type="match status" value="1"/>
</dbReference>
<dbReference type="SUPFAM" id="SSF103515">
    <property type="entry name" value="Autotransporter"/>
    <property type="match status" value="1"/>
</dbReference>